<accession>A0A084STV8</accession>
<dbReference type="AlphaFoldDB" id="A0A084STV8"/>
<evidence type="ECO:0008006" key="3">
    <source>
        <dbReference type="Google" id="ProtNLM"/>
    </source>
</evidence>
<reference evidence="1 2" key="1">
    <citation type="submission" date="2014-07" db="EMBL/GenBank/DDBJ databases">
        <title>Draft Genome Sequence of Gephyronic Acid Producer, Cystobacter violaceus Strain Cb vi76.</title>
        <authorList>
            <person name="Stevens D.C."/>
            <person name="Young J."/>
            <person name="Carmichael R."/>
            <person name="Tan J."/>
            <person name="Taylor R.E."/>
        </authorList>
    </citation>
    <scope>NUCLEOTIDE SEQUENCE [LARGE SCALE GENOMIC DNA]</scope>
    <source>
        <strain evidence="1 2">Cb vi76</strain>
    </source>
</reference>
<gene>
    <name evidence="1" type="ORF">Q664_18840</name>
</gene>
<dbReference type="InterPro" id="IPR001087">
    <property type="entry name" value="GDSL"/>
</dbReference>
<protein>
    <recommendedName>
        <fullName evidence="3">SGNH hydrolase-type esterase domain-containing protein</fullName>
    </recommendedName>
</protein>
<comment type="caution">
    <text evidence="1">The sequence shown here is derived from an EMBL/GenBank/DDBJ whole genome shotgun (WGS) entry which is preliminary data.</text>
</comment>
<evidence type="ECO:0000313" key="2">
    <source>
        <dbReference type="Proteomes" id="UP000028547"/>
    </source>
</evidence>
<sequence length="358" mass="38652">MFSRLNGQGVSLAVTLTASLVLGGDALASTINQNTSWTINRGAASTYRVVAYGDSIFAGYNGGLFSVAKRAAPAVEGEYLAKDFGANIEVVRRTKSGARADDIYNNKIVSERSYMQTSNTRVVMFEMCGNDYLQARSAFTDQTGTCSYAGLDTALANCTTYTERAMQAINQYATSAKAKIVMNIYYPGFDADNVQTSCTDSSTGTRINKRAKFLPYLAKSNWRTCNLAEKYGFKCADAFAEYMGADYDTNGDGKIDSDALRYVSGETEAAYVARITSTLVGTLRDANTHFASSGTSFDYIQSDNTHPTFYGGTMSTGSTSSAPTFTDTQVVGGKNPQWNRSGHERAGWLMSLLDPATP</sequence>
<dbReference type="Proteomes" id="UP000028547">
    <property type="component" value="Unassembled WGS sequence"/>
</dbReference>
<name>A0A084STV8_9BACT</name>
<dbReference type="EMBL" id="JPMI01000123">
    <property type="protein sequence ID" value="KFA91893.1"/>
    <property type="molecule type" value="Genomic_DNA"/>
</dbReference>
<dbReference type="Pfam" id="PF00657">
    <property type="entry name" value="Lipase_GDSL"/>
    <property type="match status" value="1"/>
</dbReference>
<dbReference type="Gene3D" id="3.40.50.1110">
    <property type="entry name" value="SGNH hydrolase"/>
    <property type="match status" value="1"/>
</dbReference>
<proteinExistence type="predicted"/>
<dbReference type="SUPFAM" id="SSF52266">
    <property type="entry name" value="SGNH hydrolase"/>
    <property type="match status" value="1"/>
</dbReference>
<dbReference type="GO" id="GO:0016788">
    <property type="term" value="F:hydrolase activity, acting on ester bonds"/>
    <property type="evidence" value="ECO:0007669"/>
    <property type="project" value="InterPro"/>
</dbReference>
<dbReference type="InterPro" id="IPR036514">
    <property type="entry name" value="SGNH_hydro_sf"/>
</dbReference>
<dbReference type="RefSeq" id="WP_043396909.1">
    <property type="nucleotide sequence ID" value="NZ_JPMI01000123.1"/>
</dbReference>
<organism evidence="1 2">
    <name type="scientific">Archangium violaceum Cb vi76</name>
    <dbReference type="NCBI Taxonomy" id="1406225"/>
    <lineage>
        <taxon>Bacteria</taxon>
        <taxon>Pseudomonadati</taxon>
        <taxon>Myxococcota</taxon>
        <taxon>Myxococcia</taxon>
        <taxon>Myxococcales</taxon>
        <taxon>Cystobacterineae</taxon>
        <taxon>Archangiaceae</taxon>
        <taxon>Archangium</taxon>
    </lineage>
</organism>
<evidence type="ECO:0000313" key="1">
    <source>
        <dbReference type="EMBL" id="KFA91893.1"/>
    </source>
</evidence>